<keyword evidence="5" id="KW-1185">Reference proteome</keyword>
<keyword evidence="3" id="KW-0732">Signal</keyword>
<reference evidence="4 5" key="1">
    <citation type="submission" date="2020-08" db="EMBL/GenBank/DDBJ databases">
        <title>Genome public.</title>
        <authorList>
            <person name="Liu C."/>
            <person name="Sun Q."/>
        </authorList>
    </citation>
    <scope>NUCLEOTIDE SEQUENCE [LARGE SCALE GENOMIC DNA]</scope>
    <source>
        <strain evidence="4 5">NSJ-79</strain>
    </source>
</reference>
<evidence type="ECO:0000313" key="5">
    <source>
        <dbReference type="Proteomes" id="UP000651475"/>
    </source>
</evidence>
<dbReference type="RefSeq" id="WP_186928080.1">
    <property type="nucleotide sequence ID" value="NZ_JACOOJ010000001.1"/>
</dbReference>
<evidence type="ECO:0000256" key="3">
    <source>
        <dbReference type="SAM" id="SignalP"/>
    </source>
</evidence>
<dbReference type="EMBL" id="JACOOJ010000001">
    <property type="protein sequence ID" value="MBC5631342.1"/>
    <property type="molecule type" value="Genomic_DNA"/>
</dbReference>
<feature type="signal peptide" evidence="3">
    <location>
        <begin position="1"/>
        <end position="23"/>
    </location>
</feature>
<dbReference type="Proteomes" id="UP000651475">
    <property type="component" value="Unassembled WGS sequence"/>
</dbReference>
<gene>
    <name evidence="4" type="ORF">H8S65_00935</name>
</gene>
<sequence length="576" mass="63427">MRTRTLFTAIICVAALAALPADAGAQGFLKKIKQKAEKTIGIVTGTETPAEETASDTGADEADAVKPTATDRLPKLRQSSVVWDGEVTPSRAADVRALMNELPALPTADEIANPTDAARNAYQRKLSALSMRAGELDDELSCSDEEMLAARDKMYKELEGIIGLTSEEIKRLEDPGTSEAEKQRLEEKMSRHVLGGADAEALSAKAQSKEGRMKEIEKEMNALEKKEEAGTLTAADQQRMMQLGQEAMAMQQDLMGSGLGNLMEISRKGDALSAKVMAETAELEKRVKAFATKQAALRKNEAGVVKDCSQIAGEYEARLQDLYSRIWAESDVDKIHALYDEADALMKNYRTRAAKVYLKGLQLRLDNTRKLLPEAEAVYADMADGGMIPKCATRRAPLNVVIDCIDILRDAYAYFPQPDVLPCKQSTLNIPLKKDEHVLYGESGFAGSFGGSGNGVKYLAANDTTALEKEFFAGCQLLVYSNADQCYYKVEGDKRTRLDGDGPFDFHRSSKRDDSVYGDIPLRKGGRKAVFSRDGSLTLHDGTVFYPLAMQRSDEWLIFIINDYNKHAFVKCLYKL</sequence>
<keyword evidence="1" id="KW-0175">Coiled coil</keyword>
<evidence type="ECO:0000256" key="1">
    <source>
        <dbReference type="SAM" id="Coils"/>
    </source>
</evidence>
<feature type="coiled-coil region" evidence="1">
    <location>
        <begin position="199"/>
        <end position="233"/>
    </location>
</feature>
<proteinExistence type="predicted"/>
<feature type="chain" id="PRO_5045753864" evidence="3">
    <location>
        <begin position="24"/>
        <end position="576"/>
    </location>
</feature>
<organism evidence="4 5">
    <name type="scientific">Parabacteroides hominis</name>
    <dbReference type="NCBI Taxonomy" id="2763057"/>
    <lineage>
        <taxon>Bacteria</taxon>
        <taxon>Pseudomonadati</taxon>
        <taxon>Bacteroidota</taxon>
        <taxon>Bacteroidia</taxon>
        <taxon>Bacteroidales</taxon>
        <taxon>Tannerellaceae</taxon>
        <taxon>Parabacteroides</taxon>
    </lineage>
</organism>
<feature type="region of interest" description="Disordered" evidence="2">
    <location>
        <begin position="44"/>
        <end position="68"/>
    </location>
</feature>
<name>A0ABR7DJ04_9BACT</name>
<evidence type="ECO:0000256" key="2">
    <source>
        <dbReference type="SAM" id="MobiDB-lite"/>
    </source>
</evidence>
<comment type="caution">
    <text evidence="4">The sequence shown here is derived from an EMBL/GenBank/DDBJ whole genome shotgun (WGS) entry which is preliminary data.</text>
</comment>
<accession>A0ABR7DJ04</accession>
<feature type="compositionally biased region" description="Acidic residues" evidence="2">
    <location>
        <begin position="49"/>
        <end position="62"/>
    </location>
</feature>
<evidence type="ECO:0000313" key="4">
    <source>
        <dbReference type="EMBL" id="MBC5631342.1"/>
    </source>
</evidence>
<protein>
    <submittedName>
        <fullName evidence="4">Uncharacterized protein</fullName>
    </submittedName>
</protein>